<dbReference type="EMBL" id="PNBA02000011">
    <property type="protein sequence ID" value="KAG6408275.1"/>
    <property type="molecule type" value="Genomic_DNA"/>
</dbReference>
<protein>
    <recommendedName>
        <fullName evidence="4">Chromo domain-containing protein</fullName>
    </recommendedName>
</protein>
<sequence>MPSDCDDDEVVTGTQEYTTQEVGQMVFDMQLRQAKYEKKMMAHKHEQEAVVRQQMIVNHNINDALTNLAASLRTKTALQQVLLPSELLRGRPLDTPVRAVAERTVLVDGVPQVQWLVHWASDVGATPTWAPKAELVQDYPHFHLEGKVIPDEGGVDRDMFAETANEGNQRESEDEEESTSHEPDRGEQREDRRSKRIRKPPVRYGDFV</sequence>
<evidence type="ECO:0000256" key="1">
    <source>
        <dbReference type="SAM" id="MobiDB-lite"/>
    </source>
</evidence>
<dbReference type="Proteomes" id="UP000298416">
    <property type="component" value="Unassembled WGS sequence"/>
</dbReference>
<proteinExistence type="predicted"/>
<dbReference type="AlphaFoldDB" id="A0A8X8X9S9"/>
<evidence type="ECO:0008006" key="4">
    <source>
        <dbReference type="Google" id="ProtNLM"/>
    </source>
</evidence>
<feature type="region of interest" description="Disordered" evidence="1">
    <location>
        <begin position="159"/>
        <end position="208"/>
    </location>
</feature>
<evidence type="ECO:0000313" key="2">
    <source>
        <dbReference type="EMBL" id="KAG6408275.1"/>
    </source>
</evidence>
<reference evidence="2" key="2">
    <citation type="submission" date="2020-08" db="EMBL/GenBank/DDBJ databases">
        <title>Plant Genome Project.</title>
        <authorList>
            <person name="Zhang R.-G."/>
        </authorList>
    </citation>
    <scope>NUCLEOTIDE SEQUENCE</scope>
    <source>
        <strain evidence="2">Huo1</strain>
        <tissue evidence="2">Leaf</tissue>
    </source>
</reference>
<accession>A0A8X8X9S9</accession>
<organism evidence="2">
    <name type="scientific">Salvia splendens</name>
    <name type="common">Scarlet sage</name>
    <dbReference type="NCBI Taxonomy" id="180675"/>
    <lineage>
        <taxon>Eukaryota</taxon>
        <taxon>Viridiplantae</taxon>
        <taxon>Streptophyta</taxon>
        <taxon>Embryophyta</taxon>
        <taxon>Tracheophyta</taxon>
        <taxon>Spermatophyta</taxon>
        <taxon>Magnoliopsida</taxon>
        <taxon>eudicotyledons</taxon>
        <taxon>Gunneridae</taxon>
        <taxon>Pentapetalae</taxon>
        <taxon>asterids</taxon>
        <taxon>lamiids</taxon>
        <taxon>Lamiales</taxon>
        <taxon>Lamiaceae</taxon>
        <taxon>Nepetoideae</taxon>
        <taxon>Mentheae</taxon>
        <taxon>Salviinae</taxon>
        <taxon>Salvia</taxon>
        <taxon>Salvia subgen. Calosphace</taxon>
        <taxon>core Calosphace</taxon>
    </lineage>
</organism>
<name>A0A8X8X9S9_SALSN</name>
<keyword evidence="3" id="KW-1185">Reference proteome</keyword>
<reference evidence="2" key="1">
    <citation type="submission" date="2018-01" db="EMBL/GenBank/DDBJ databases">
        <authorList>
            <person name="Mao J.F."/>
        </authorList>
    </citation>
    <scope>NUCLEOTIDE SEQUENCE</scope>
    <source>
        <strain evidence="2">Huo1</strain>
        <tissue evidence="2">Leaf</tissue>
    </source>
</reference>
<evidence type="ECO:0000313" key="3">
    <source>
        <dbReference type="Proteomes" id="UP000298416"/>
    </source>
</evidence>
<comment type="caution">
    <text evidence="2">The sequence shown here is derived from an EMBL/GenBank/DDBJ whole genome shotgun (WGS) entry which is preliminary data.</text>
</comment>
<gene>
    <name evidence="2" type="ORF">SASPL_131280</name>
</gene>
<feature type="compositionally biased region" description="Basic and acidic residues" evidence="1">
    <location>
        <begin position="178"/>
        <end position="193"/>
    </location>
</feature>